<dbReference type="GeneID" id="19203915"/>
<feature type="transmembrane region" description="Helical" evidence="1">
    <location>
        <begin position="59"/>
        <end position="78"/>
    </location>
</feature>
<feature type="transmembrane region" description="Helical" evidence="1">
    <location>
        <begin position="377"/>
        <end position="396"/>
    </location>
</feature>
<dbReference type="AlphaFoldDB" id="A0A5M3MBZ3"/>
<dbReference type="RefSeq" id="XP_007773644.1">
    <property type="nucleotide sequence ID" value="XM_007775454.1"/>
</dbReference>
<dbReference type="InterPro" id="IPR045340">
    <property type="entry name" value="DUF6533"/>
</dbReference>
<feature type="transmembrane region" description="Helical" evidence="1">
    <location>
        <begin position="18"/>
        <end position="39"/>
    </location>
</feature>
<keyword evidence="1" id="KW-0812">Transmembrane</keyword>
<feature type="transmembrane region" description="Helical" evidence="1">
    <location>
        <begin position="246"/>
        <end position="265"/>
    </location>
</feature>
<sequence>MSALSSSDQESSAAAETYYMFTATYAMASGLTVVVFDQVLNFGLEVDLVWRRRSSTREYFLKTVVYAMLRYVGLLWAISDFCLNMGVPSTGHNVRLPRKTSSDADLCEYVRCYQVYIVEEVSIYVLTFLLQGMMAIRVWALLGTQRKVLVFLLTTFIVSQAVSLADAVLFLAAYAGVSSRVDEHVARDCVQWGSLPSWSRWLIPWSAGMLAAFELILCLFAVFHVVKGARIHGSLRFRMGRVVSTLVRGNLVYFFLAFFILLITALEEIPWIQSGLYWITFSSLKYVFYGLVGPWMMLDLRKEAYGDPVESAPSNIQMSLFPRHHRAMSATASSQALIFHSDLSSVSGFTIVVFDLLLNIGEEIELIWSKNFTKMTILYAILRYGGAFWAITELLWTAHVPMTPMVCVSTRLSGR</sequence>
<keyword evidence="1" id="KW-0472">Membrane</keyword>
<keyword evidence="4" id="KW-1185">Reference proteome</keyword>
<gene>
    <name evidence="3" type="ORF">CONPUDRAFT_158437</name>
</gene>
<organism evidence="3 4">
    <name type="scientific">Coniophora puteana (strain RWD-64-598)</name>
    <name type="common">Brown rot fungus</name>
    <dbReference type="NCBI Taxonomy" id="741705"/>
    <lineage>
        <taxon>Eukaryota</taxon>
        <taxon>Fungi</taxon>
        <taxon>Dikarya</taxon>
        <taxon>Basidiomycota</taxon>
        <taxon>Agaricomycotina</taxon>
        <taxon>Agaricomycetes</taxon>
        <taxon>Agaricomycetidae</taxon>
        <taxon>Boletales</taxon>
        <taxon>Coniophorineae</taxon>
        <taxon>Coniophoraceae</taxon>
        <taxon>Coniophora</taxon>
    </lineage>
</organism>
<accession>A0A5M3MBZ3</accession>
<feature type="transmembrane region" description="Helical" evidence="1">
    <location>
        <begin position="271"/>
        <end position="292"/>
    </location>
</feature>
<dbReference type="Pfam" id="PF20151">
    <property type="entry name" value="DUF6533"/>
    <property type="match status" value="2"/>
</dbReference>
<keyword evidence="1" id="KW-1133">Transmembrane helix</keyword>
<protein>
    <recommendedName>
        <fullName evidence="2">DUF6533 domain-containing protein</fullName>
    </recommendedName>
</protein>
<feature type="transmembrane region" description="Helical" evidence="1">
    <location>
        <begin position="202"/>
        <end position="226"/>
    </location>
</feature>
<evidence type="ECO:0000259" key="2">
    <source>
        <dbReference type="Pfam" id="PF20151"/>
    </source>
</evidence>
<evidence type="ECO:0000256" key="1">
    <source>
        <dbReference type="SAM" id="Phobius"/>
    </source>
</evidence>
<proteinExistence type="predicted"/>
<comment type="caution">
    <text evidence="3">The sequence shown here is derived from an EMBL/GenBank/DDBJ whole genome shotgun (WGS) entry which is preliminary data.</text>
</comment>
<reference evidence="4" key="1">
    <citation type="journal article" date="2012" name="Science">
        <title>The Paleozoic origin of enzymatic lignin decomposition reconstructed from 31 fungal genomes.</title>
        <authorList>
            <person name="Floudas D."/>
            <person name="Binder M."/>
            <person name="Riley R."/>
            <person name="Barry K."/>
            <person name="Blanchette R.A."/>
            <person name="Henrissat B."/>
            <person name="Martinez A.T."/>
            <person name="Otillar R."/>
            <person name="Spatafora J.W."/>
            <person name="Yadav J.S."/>
            <person name="Aerts A."/>
            <person name="Benoit I."/>
            <person name="Boyd A."/>
            <person name="Carlson A."/>
            <person name="Copeland A."/>
            <person name="Coutinho P.M."/>
            <person name="de Vries R.P."/>
            <person name="Ferreira P."/>
            <person name="Findley K."/>
            <person name="Foster B."/>
            <person name="Gaskell J."/>
            <person name="Glotzer D."/>
            <person name="Gorecki P."/>
            <person name="Heitman J."/>
            <person name="Hesse C."/>
            <person name="Hori C."/>
            <person name="Igarashi K."/>
            <person name="Jurgens J.A."/>
            <person name="Kallen N."/>
            <person name="Kersten P."/>
            <person name="Kohler A."/>
            <person name="Kuees U."/>
            <person name="Kumar T.K.A."/>
            <person name="Kuo A."/>
            <person name="LaButti K."/>
            <person name="Larrondo L.F."/>
            <person name="Lindquist E."/>
            <person name="Ling A."/>
            <person name="Lombard V."/>
            <person name="Lucas S."/>
            <person name="Lundell T."/>
            <person name="Martin R."/>
            <person name="McLaughlin D.J."/>
            <person name="Morgenstern I."/>
            <person name="Morin E."/>
            <person name="Murat C."/>
            <person name="Nagy L.G."/>
            <person name="Nolan M."/>
            <person name="Ohm R.A."/>
            <person name="Patyshakuliyeva A."/>
            <person name="Rokas A."/>
            <person name="Ruiz-Duenas F.J."/>
            <person name="Sabat G."/>
            <person name="Salamov A."/>
            <person name="Samejima M."/>
            <person name="Schmutz J."/>
            <person name="Slot J.C."/>
            <person name="St John F."/>
            <person name="Stenlid J."/>
            <person name="Sun H."/>
            <person name="Sun S."/>
            <person name="Syed K."/>
            <person name="Tsang A."/>
            <person name="Wiebenga A."/>
            <person name="Young D."/>
            <person name="Pisabarro A."/>
            <person name="Eastwood D.C."/>
            <person name="Martin F."/>
            <person name="Cullen D."/>
            <person name="Grigoriev I.V."/>
            <person name="Hibbett D.S."/>
        </authorList>
    </citation>
    <scope>NUCLEOTIDE SEQUENCE [LARGE SCALE GENOMIC DNA]</scope>
    <source>
        <strain evidence="4">RWD-64-598 SS2</strain>
    </source>
</reference>
<dbReference type="EMBL" id="JH711586">
    <property type="protein sequence ID" value="EIW76414.1"/>
    <property type="molecule type" value="Genomic_DNA"/>
</dbReference>
<name>A0A5M3MBZ3_CONPW</name>
<feature type="transmembrane region" description="Helical" evidence="1">
    <location>
        <begin position="149"/>
        <end position="175"/>
    </location>
</feature>
<evidence type="ECO:0000313" key="3">
    <source>
        <dbReference type="EMBL" id="EIW76414.1"/>
    </source>
</evidence>
<dbReference type="KEGG" id="cput:CONPUDRAFT_158437"/>
<feature type="domain" description="DUF6533" evidence="2">
    <location>
        <begin position="345"/>
        <end position="386"/>
    </location>
</feature>
<feature type="transmembrane region" description="Helical" evidence="1">
    <location>
        <begin position="123"/>
        <end position="142"/>
    </location>
</feature>
<dbReference type="Proteomes" id="UP000053558">
    <property type="component" value="Unassembled WGS sequence"/>
</dbReference>
<evidence type="ECO:0000313" key="4">
    <source>
        <dbReference type="Proteomes" id="UP000053558"/>
    </source>
</evidence>
<feature type="domain" description="DUF6533" evidence="2">
    <location>
        <begin position="25"/>
        <end position="75"/>
    </location>
</feature>